<proteinExistence type="predicted"/>
<organism evidence="1 2">
    <name type="scientific">Papaver atlanticum</name>
    <dbReference type="NCBI Taxonomy" id="357466"/>
    <lineage>
        <taxon>Eukaryota</taxon>
        <taxon>Viridiplantae</taxon>
        <taxon>Streptophyta</taxon>
        <taxon>Embryophyta</taxon>
        <taxon>Tracheophyta</taxon>
        <taxon>Spermatophyta</taxon>
        <taxon>Magnoliopsida</taxon>
        <taxon>Ranunculales</taxon>
        <taxon>Papaveraceae</taxon>
        <taxon>Papaveroideae</taxon>
        <taxon>Papaver</taxon>
    </lineage>
</organism>
<evidence type="ECO:0000313" key="2">
    <source>
        <dbReference type="Proteomes" id="UP001202328"/>
    </source>
</evidence>
<comment type="caution">
    <text evidence="1">The sequence shown here is derived from an EMBL/GenBank/DDBJ whole genome shotgun (WGS) entry which is preliminary data.</text>
</comment>
<keyword evidence="2" id="KW-1185">Reference proteome</keyword>
<gene>
    <name evidence="1" type="ORF">MKW98_011677</name>
</gene>
<sequence length="239" mass="27142">MSIHQMTLMSLACFSIAEEPEDMAGLNRTLTLFSSGAQTHVLVRNPSTTCKMCGKETEGDEALLWFGKKLKNKRICFSKSLNHPFRVNELEVMNQKLEARKVVMGCFLGDKFYWELKFNWSIIAINMWVEGMKNFVTELANSIPGIDEAMRFAEKLHFSVAATKETKLVKQKFVATRHTEGGQNKARGIGKKEKEWLCNALPRDPTVNPCKIVALMLKMGPKMLHTSKTLHFKTWVLAV</sequence>
<dbReference type="Proteomes" id="UP001202328">
    <property type="component" value="Unassembled WGS sequence"/>
</dbReference>
<protein>
    <submittedName>
        <fullName evidence="1">Uncharacterized protein</fullName>
    </submittedName>
</protein>
<name>A0AAD4S7S4_9MAGN</name>
<accession>A0AAD4S7S4</accession>
<dbReference type="AlphaFoldDB" id="A0AAD4S7S4"/>
<reference evidence="1" key="1">
    <citation type="submission" date="2022-04" db="EMBL/GenBank/DDBJ databases">
        <title>A functionally conserved STORR gene fusion in Papaver species that diverged 16.8 million years ago.</title>
        <authorList>
            <person name="Catania T."/>
        </authorList>
    </citation>
    <scope>NUCLEOTIDE SEQUENCE</scope>
    <source>
        <strain evidence="1">S-188037</strain>
    </source>
</reference>
<dbReference type="EMBL" id="JAJJMB010012966">
    <property type="protein sequence ID" value="KAI3872185.1"/>
    <property type="molecule type" value="Genomic_DNA"/>
</dbReference>
<evidence type="ECO:0000313" key="1">
    <source>
        <dbReference type="EMBL" id="KAI3872185.1"/>
    </source>
</evidence>